<proteinExistence type="inferred from homology"/>
<dbReference type="PROSITE" id="PS51722">
    <property type="entry name" value="G_TR_2"/>
    <property type="match status" value="1"/>
</dbReference>
<dbReference type="InterPro" id="IPR031157">
    <property type="entry name" value="G_TR_CS"/>
</dbReference>
<dbReference type="Pfam" id="PF00009">
    <property type="entry name" value="GTP_EFTU"/>
    <property type="match status" value="1"/>
</dbReference>
<keyword evidence="5 7" id="KW-0648">Protein biosynthesis</keyword>
<dbReference type="InterPro" id="IPR000795">
    <property type="entry name" value="T_Tr_GTP-bd_dom"/>
</dbReference>
<organism evidence="10 11">
    <name type="scientific">Ancylobacter crimeensis</name>
    <dbReference type="NCBI Taxonomy" id="2579147"/>
    <lineage>
        <taxon>Bacteria</taxon>
        <taxon>Pseudomonadati</taxon>
        <taxon>Pseudomonadota</taxon>
        <taxon>Alphaproteobacteria</taxon>
        <taxon>Hyphomicrobiales</taxon>
        <taxon>Xanthobacteraceae</taxon>
        <taxon>Ancylobacter</taxon>
    </lineage>
</organism>
<evidence type="ECO:0000313" key="11">
    <source>
        <dbReference type="Proteomes" id="UP001203284"/>
    </source>
</evidence>
<dbReference type="InterPro" id="IPR041732">
    <property type="entry name" value="RF3_GTP-bd"/>
</dbReference>
<dbReference type="PRINTS" id="PR00315">
    <property type="entry name" value="ELONGATNFCT"/>
</dbReference>
<evidence type="ECO:0000256" key="1">
    <source>
        <dbReference type="ARBA" id="ARBA00004496"/>
    </source>
</evidence>
<dbReference type="InterPro" id="IPR005225">
    <property type="entry name" value="Small_GTP-bd"/>
</dbReference>
<dbReference type="InterPro" id="IPR004548">
    <property type="entry name" value="PrfC"/>
</dbReference>
<dbReference type="InterPro" id="IPR053905">
    <property type="entry name" value="EF-G-like_DII"/>
</dbReference>
<dbReference type="InterPro" id="IPR032090">
    <property type="entry name" value="RF3_C"/>
</dbReference>
<dbReference type="NCBIfam" id="TIGR00503">
    <property type="entry name" value="prfC"/>
    <property type="match status" value="1"/>
</dbReference>
<dbReference type="NCBIfam" id="NF001964">
    <property type="entry name" value="PRK00741.1"/>
    <property type="match status" value="1"/>
</dbReference>
<comment type="caution">
    <text evidence="10">The sequence shown here is derived from an EMBL/GenBank/DDBJ whole genome shotgun (WGS) entry which is preliminary data.</text>
</comment>
<evidence type="ECO:0000313" key="10">
    <source>
        <dbReference type="EMBL" id="MCK0195398.1"/>
    </source>
</evidence>
<dbReference type="InterPro" id="IPR038467">
    <property type="entry name" value="RF3_dom_3_sf"/>
</dbReference>
<dbReference type="Pfam" id="PF22042">
    <property type="entry name" value="EF-G_D2"/>
    <property type="match status" value="1"/>
</dbReference>
<feature type="binding site" evidence="7">
    <location>
        <begin position="98"/>
        <end position="102"/>
    </location>
    <ligand>
        <name>GTP</name>
        <dbReference type="ChEBI" id="CHEBI:37565"/>
    </ligand>
</feature>
<evidence type="ECO:0000256" key="7">
    <source>
        <dbReference type="HAMAP-Rule" id="MF_00072"/>
    </source>
</evidence>
<keyword evidence="3 7" id="KW-0963">Cytoplasm</keyword>
<dbReference type="Gene3D" id="3.40.50.300">
    <property type="entry name" value="P-loop containing nucleotide triphosphate hydrolases"/>
    <property type="match status" value="1"/>
</dbReference>
<name>A0ABT0D623_9HYPH</name>
<dbReference type="EMBL" id="JALKCH010000001">
    <property type="protein sequence ID" value="MCK0195398.1"/>
    <property type="molecule type" value="Genomic_DNA"/>
</dbReference>
<dbReference type="PANTHER" id="PTHR43556">
    <property type="entry name" value="PEPTIDE CHAIN RELEASE FACTOR RF3"/>
    <property type="match status" value="1"/>
</dbReference>
<comment type="subcellular location">
    <subcellularLocation>
        <location evidence="1 7">Cytoplasm</location>
    </subcellularLocation>
</comment>
<keyword evidence="11" id="KW-1185">Reference proteome</keyword>
<dbReference type="HAMAP" id="MF_00072">
    <property type="entry name" value="Rel_fac_3"/>
    <property type="match status" value="1"/>
</dbReference>
<keyword evidence="6 7" id="KW-0342">GTP-binding</keyword>
<dbReference type="Gene3D" id="3.30.70.3280">
    <property type="entry name" value="Peptide chain release factor 3, domain III"/>
    <property type="match status" value="1"/>
</dbReference>
<gene>
    <name evidence="7" type="primary">prfC</name>
    <name evidence="10" type="ORF">MWN34_00570</name>
</gene>
<protein>
    <recommendedName>
        <fullName evidence="7 8">Peptide chain release factor 3</fullName>
        <shortName evidence="7">RF-3</shortName>
    </recommendedName>
</protein>
<evidence type="ECO:0000256" key="3">
    <source>
        <dbReference type="ARBA" id="ARBA00022490"/>
    </source>
</evidence>
<feature type="binding site" evidence="7">
    <location>
        <begin position="152"/>
        <end position="155"/>
    </location>
    <ligand>
        <name>GTP</name>
        <dbReference type="ChEBI" id="CHEBI:37565"/>
    </ligand>
</feature>
<evidence type="ECO:0000256" key="2">
    <source>
        <dbReference type="ARBA" id="ARBA00009978"/>
    </source>
</evidence>
<evidence type="ECO:0000259" key="9">
    <source>
        <dbReference type="PROSITE" id="PS51722"/>
    </source>
</evidence>
<dbReference type="InterPro" id="IPR035647">
    <property type="entry name" value="EFG_III/V"/>
</dbReference>
<comment type="function">
    <text evidence="7">Increases the formation of ribosomal termination complexes and stimulates activities of RF-1 and RF-2. It binds guanine nucleotides and has strong preference for UGA stop codons. It may interact directly with the ribosome. The stimulation of RF-1 and RF-2 is significantly reduced by GTP and GDP, but not by GMP.</text>
</comment>
<dbReference type="PANTHER" id="PTHR43556:SF2">
    <property type="entry name" value="PEPTIDE CHAIN RELEASE FACTOR RF3"/>
    <property type="match status" value="1"/>
</dbReference>
<dbReference type="InterPro" id="IPR027417">
    <property type="entry name" value="P-loop_NTPase"/>
</dbReference>
<evidence type="ECO:0000256" key="8">
    <source>
        <dbReference type="NCBIfam" id="TIGR00503"/>
    </source>
</evidence>
<dbReference type="SUPFAM" id="SSF54980">
    <property type="entry name" value="EF-G C-terminal domain-like"/>
    <property type="match status" value="1"/>
</dbReference>
<dbReference type="RefSeq" id="WP_247025686.1">
    <property type="nucleotide sequence ID" value="NZ_JALKCH010000001.1"/>
</dbReference>
<sequence length="543" mass="59295">MDALATPPATDAASPLEREVARRRTFAIISHPDAGKTTLTEKLLLFGGAIQLAGQVKAKAERRNTRSDWMAIERERGISVVTSVMTFEYEGLVYNLLDTPGHEDFSEDTYRTLTAVDSAVMVIDAAKGIEARTRKLFEVCRLRDIPILTFINKMDRETRDPFDLLDEIEKTLALDTAPVTWPIGRGRDFAGTFDLTRQRVRLIDPDGRHSPLSEPIDPSDTAAIAKLAPGVDAAATAEELALVRDACNPFDLAAFREGHLTPVFFGSALRNFGVGDLLDGLGANAPSPRAQQAAGRTVEASEPRMSAFVFKIQANMDPNHRDRIAFARLCSGKLTRGMKAKLVRTGKQMSLATPQFFFAQDRALAEEAYAGDVVGIPNHGSLRIGDTLTEGEELSFVGVPSFAPEILRRVKLADAMKAKKLKQALQEMAEEGVVQVFRPADGSPAMVGVVGPLQLDVLKNRLSAEYSLDIGFDSSEFQLARWVTCEDPKRLDEFATANRSGMAEDLDGDPVFLASSAFMIGYTGDRWPGIVFTDIKDVKKAAA</sequence>
<accession>A0ABT0D623</accession>
<dbReference type="InterPro" id="IPR009000">
    <property type="entry name" value="Transl_B-barrel_sf"/>
</dbReference>
<feature type="binding site" evidence="7">
    <location>
        <begin position="30"/>
        <end position="37"/>
    </location>
    <ligand>
        <name>GTP</name>
        <dbReference type="ChEBI" id="CHEBI:37565"/>
    </ligand>
</feature>
<dbReference type="SUPFAM" id="SSF52540">
    <property type="entry name" value="P-loop containing nucleoside triphosphate hydrolases"/>
    <property type="match status" value="1"/>
</dbReference>
<feature type="domain" description="Tr-type G" evidence="9">
    <location>
        <begin position="21"/>
        <end position="289"/>
    </location>
</feature>
<comment type="similarity">
    <text evidence="2 7">Belongs to the TRAFAC class translation factor GTPase superfamily. Classic translation factor GTPase family. PrfC subfamily.</text>
</comment>
<evidence type="ECO:0000256" key="5">
    <source>
        <dbReference type="ARBA" id="ARBA00022917"/>
    </source>
</evidence>
<keyword evidence="4 7" id="KW-0547">Nucleotide-binding</keyword>
<evidence type="ECO:0000256" key="6">
    <source>
        <dbReference type="ARBA" id="ARBA00023134"/>
    </source>
</evidence>
<dbReference type="NCBIfam" id="TIGR00231">
    <property type="entry name" value="small_GTP"/>
    <property type="match status" value="1"/>
</dbReference>
<dbReference type="Proteomes" id="UP001203284">
    <property type="component" value="Unassembled WGS sequence"/>
</dbReference>
<dbReference type="Gene3D" id="2.40.30.10">
    <property type="entry name" value="Translation factors"/>
    <property type="match status" value="1"/>
</dbReference>
<dbReference type="PROSITE" id="PS00301">
    <property type="entry name" value="G_TR_1"/>
    <property type="match status" value="1"/>
</dbReference>
<reference evidence="10 11" key="1">
    <citation type="submission" date="2022-04" db="EMBL/GenBank/DDBJ databases">
        <authorList>
            <person name="Grouzdev D.S."/>
            <person name="Pantiukh K.S."/>
            <person name="Krutkina M.S."/>
        </authorList>
    </citation>
    <scope>NUCLEOTIDE SEQUENCE [LARGE SCALE GENOMIC DNA]</scope>
    <source>
        <strain evidence="10 11">6x-1</strain>
    </source>
</reference>
<dbReference type="SUPFAM" id="SSF50447">
    <property type="entry name" value="Translation proteins"/>
    <property type="match status" value="1"/>
</dbReference>
<evidence type="ECO:0000256" key="4">
    <source>
        <dbReference type="ARBA" id="ARBA00022741"/>
    </source>
</evidence>
<dbReference type="CDD" id="cd04169">
    <property type="entry name" value="RF3"/>
    <property type="match status" value="1"/>
</dbReference>
<dbReference type="Pfam" id="PF16658">
    <property type="entry name" value="RF3_C"/>
    <property type="match status" value="1"/>
</dbReference>